<feature type="non-terminal residue" evidence="1">
    <location>
        <position position="1"/>
    </location>
</feature>
<keyword evidence="2" id="KW-1185">Reference proteome</keyword>
<sequence length="54" mass="6114">DVLGGLKARQKLRGQHGEDCLRDFHFLFINLDKPPPIAPLGVIARWARETPPPR</sequence>
<proteinExistence type="predicted"/>
<dbReference type="EMBL" id="CAUYUJ010014266">
    <property type="protein sequence ID" value="CAK0839058.1"/>
    <property type="molecule type" value="Genomic_DNA"/>
</dbReference>
<evidence type="ECO:0000313" key="2">
    <source>
        <dbReference type="Proteomes" id="UP001189429"/>
    </source>
</evidence>
<reference evidence="1" key="1">
    <citation type="submission" date="2023-10" db="EMBL/GenBank/DDBJ databases">
        <authorList>
            <person name="Chen Y."/>
            <person name="Shah S."/>
            <person name="Dougan E. K."/>
            <person name="Thang M."/>
            <person name="Chan C."/>
        </authorList>
    </citation>
    <scope>NUCLEOTIDE SEQUENCE [LARGE SCALE GENOMIC DNA]</scope>
</reference>
<organism evidence="1 2">
    <name type="scientific">Prorocentrum cordatum</name>
    <dbReference type="NCBI Taxonomy" id="2364126"/>
    <lineage>
        <taxon>Eukaryota</taxon>
        <taxon>Sar</taxon>
        <taxon>Alveolata</taxon>
        <taxon>Dinophyceae</taxon>
        <taxon>Prorocentrales</taxon>
        <taxon>Prorocentraceae</taxon>
        <taxon>Prorocentrum</taxon>
    </lineage>
</organism>
<dbReference type="Proteomes" id="UP001189429">
    <property type="component" value="Unassembled WGS sequence"/>
</dbReference>
<gene>
    <name evidence="1" type="ORF">PCOR1329_LOCUS34840</name>
</gene>
<name>A0ABN9T271_9DINO</name>
<protein>
    <submittedName>
        <fullName evidence="1">Uncharacterized protein</fullName>
    </submittedName>
</protein>
<accession>A0ABN9T271</accession>
<comment type="caution">
    <text evidence="1">The sequence shown here is derived from an EMBL/GenBank/DDBJ whole genome shotgun (WGS) entry which is preliminary data.</text>
</comment>
<feature type="non-terminal residue" evidence="1">
    <location>
        <position position="54"/>
    </location>
</feature>
<evidence type="ECO:0000313" key="1">
    <source>
        <dbReference type="EMBL" id="CAK0839058.1"/>
    </source>
</evidence>